<accession>A0A1H6FMJ9</accession>
<evidence type="ECO:0000313" key="4">
    <source>
        <dbReference type="EMBL" id="SEH11015.1"/>
    </source>
</evidence>
<dbReference type="AlphaFoldDB" id="A0A1H6FMJ9"/>
<dbReference type="PANTHER" id="PTHR43156">
    <property type="entry name" value="STAGE II SPORULATION PROTEIN E-RELATED"/>
    <property type="match status" value="1"/>
</dbReference>
<proteinExistence type="predicted"/>
<dbReference type="Gene3D" id="3.30.450.40">
    <property type="match status" value="2"/>
</dbReference>
<dbReference type="SUPFAM" id="SSF81606">
    <property type="entry name" value="PP2C-like"/>
    <property type="match status" value="1"/>
</dbReference>
<evidence type="ECO:0000256" key="1">
    <source>
        <dbReference type="ARBA" id="ARBA00022801"/>
    </source>
</evidence>
<keyword evidence="1" id="KW-0378">Hydrolase</keyword>
<name>A0A1H6FMJ9_THEAL</name>
<reference evidence="5" key="1">
    <citation type="submission" date="2016-10" db="EMBL/GenBank/DDBJ databases">
        <authorList>
            <person name="Varghese N."/>
            <person name="Submissions S."/>
        </authorList>
    </citation>
    <scope>NUCLEOTIDE SEQUENCE [LARGE SCALE GENOMIC DNA]</scope>
    <source>
        <strain evidence="5">ATCC 35263</strain>
    </source>
</reference>
<evidence type="ECO:0000259" key="3">
    <source>
        <dbReference type="SMART" id="SM00331"/>
    </source>
</evidence>
<dbReference type="InterPro" id="IPR036457">
    <property type="entry name" value="PPM-type-like_dom_sf"/>
</dbReference>
<feature type="domain" description="GAF" evidence="2">
    <location>
        <begin position="11"/>
        <end position="164"/>
    </location>
</feature>
<dbReference type="InterPro" id="IPR001932">
    <property type="entry name" value="PPM-type_phosphatase-like_dom"/>
</dbReference>
<dbReference type="InterPro" id="IPR003018">
    <property type="entry name" value="GAF"/>
</dbReference>
<organism evidence="4 5">
    <name type="scientific">Thermoleophilum album</name>
    <dbReference type="NCBI Taxonomy" id="29539"/>
    <lineage>
        <taxon>Bacteria</taxon>
        <taxon>Bacillati</taxon>
        <taxon>Actinomycetota</taxon>
        <taxon>Thermoleophilia</taxon>
        <taxon>Thermoleophilales</taxon>
        <taxon>Thermoleophilaceae</taxon>
        <taxon>Thermoleophilum</taxon>
    </lineage>
</organism>
<dbReference type="OrthoDB" id="118142at2"/>
<dbReference type="EMBL" id="FNWJ01000001">
    <property type="protein sequence ID" value="SEH11015.1"/>
    <property type="molecule type" value="Genomic_DNA"/>
</dbReference>
<keyword evidence="5" id="KW-1185">Reference proteome</keyword>
<gene>
    <name evidence="4" type="ORF">SAMN02745716_0633</name>
</gene>
<dbReference type="GO" id="GO:0016791">
    <property type="term" value="F:phosphatase activity"/>
    <property type="evidence" value="ECO:0007669"/>
    <property type="project" value="TreeGrafter"/>
</dbReference>
<dbReference type="Gene3D" id="3.60.40.10">
    <property type="entry name" value="PPM-type phosphatase domain"/>
    <property type="match status" value="1"/>
</dbReference>
<evidence type="ECO:0000259" key="2">
    <source>
        <dbReference type="SMART" id="SM00065"/>
    </source>
</evidence>
<feature type="domain" description="PPM-type phosphatase" evidence="3">
    <location>
        <begin position="344"/>
        <end position="554"/>
    </location>
</feature>
<dbReference type="SMART" id="SM00331">
    <property type="entry name" value="PP2C_SIG"/>
    <property type="match status" value="1"/>
</dbReference>
<dbReference type="InterPro" id="IPR029016">
    <property type="entry name" value="GAF-like_dom_sf"/>
</dbReference>
<dbReference type="SMART" id="SM00065">
    <property type="entry name" value="GAF"/>
    <property type="match status" value="2"/>
</dbReference>
<dbReference type="Proteomes" id="UP000222056">
    <property type="component" value="Unassembled WGS sequence"/>
</dbReference>
<dbReference type="Pfam" id="PF13185">
    <property type="entry name" value="GAF_2"/>
    <property type="match status" value="1"/>
</dbReference>
<dbReference type="Pfam" id="PF07228">
    <property type="entry name" value="SpoIIE"/>
    <property type="match status" value="1"/>
</dbReference>
<dbReference type="RefSeq" id="WP_093116143.1">
    <property type="nucleotide sequence ID" value="NZ_FNWJ01000001.1"/>
</dbReference>
<feature type="domain" description="GAF" evidence="2">
    <location>
        <begin position="185"/>
        <end position="323"/>
    </location>
</feature>
<dbReference type="SUPFAM" id="SSF55781">
    <property type="entry name" value="GAF domain-like"/>
    <property type="match status" value="2"/>
</dbReference>
<dbReference type="PANTHER" id="PTHR43156:SF2">
    <property type="entry name" value="STAGE II SPORULATION PROTEIN E"/>
    <property type="match status" value="1"/>
</dbReference>
<dbReference type="InterPro" id="IPR052016">
    <property type="entry name" value="Bact_Sigma-Reg"/>
</dbReference>
<dbReference type="STRING" id="29539.SAMN02745716_0633"/>
<evidence type="ECO:0000313" key="5">
    <source>
        <dbReference type="Proteomes" id="UP000222056"/>
    </source>
</evidence>
<sequence>MSSPAHAVVATARPTLERLLGHARTLLRPRAVAYAERSGTQVATWTAAAAFDEVMPRLASLVAGRDRPLLLPRLDAWQGSIEVHEGLVRDLGKSRAQAVWDVAAGCSLLIVPVCGSIGQRLGTIVALREGGEAQFSAADLRNAQVLADLSALALERAELVELESRRAHRELRLKRASEEIAASLDPEAVVERLAEQARAVTGGEFAIVLRLEPGATRATLAAAAGIDRAAARAESLDSGLVAEVARSRRPWLGDASGWRGPATVSVGSLALAPLGTGARVRGVVCVGHPDPQGLDHEALEALVELLRFADVAIANALEHTRERRIAEALTLGFVPAPLPALPGYELGLVYEPAADAITGGDVYGAWELNGGAIALLVGDAAGKGVESAALSAMVRFFAEARSADASDPLAAFAEVNRLLARRLPNDVFVTAFFAVLQGTQIDWALAGHLPPVLIENGEIRELGPGGLPLGITEEPQLERGAHVLRPGATLVAYTDGVVEARRERELFGRERLLELLRERAHNDSAQQLAEAVREAVLAFSNRPQDDLLVLVVRRSAG</sequence>
<protein>
    <submittedName>
        <fullName evidence="4">Serine phosphatase RsbU, regulator of sigma subunit</fullName>
    </submittedName>
</protein>